<dbReference type="Gene3D" id="3.40.50.1110">
    <property type="entry name" value="SGNH hydrolase"/>
    <property type="match status" value="1"/>
</dbReference>
<evidence type="ECO:0008006" key="3">
    <source>
        <dbReference type="Google" id="ProtNLM"/>
    </source>
</evidence>
<evidence type="ECO:0000313" key="1">
    <source>
        <dbReference type="EMBL" id="APE42973.1"/>
    </source>
</evidence>
<dbReference type="InterPro" id="IPR036514">
    <property type="entry name" value="SGNH_hydro_sf"/>
</dbReference>
<accession>A0A1J0WF79</accession>
<gene>
    <name evidence="1" type="ORF">BOO69_05700</name>
</gene>
<dbReference type="EMBL" id="CP018076">
    <property type="protein sequence ID" value="APE42973.1"/>
    <property type="molecule type" value="Genomic_DNA"/>
</dbReference>
<keyword evidence="2" id="KW-1185">Reference proteome</keyword>
<evidence type="ECO:0000313" key="2">
    <source>
        <dbReference type="Proteomes" id="UP000181897"/>
    </source>
</evidence>
<dbReference type="RefSeq" id="WP_071971119.1">
    <property type="nucleotide sequence ID" value="NZ_CP018076.1"/>
</dbReference>
<sequence>MEPVSRRFALTGLTLLTLSLGAGAAYMTRGRRHGAAEAEALYAEPLSPPAGALDVYHLGHSLVGRDMPAMLAQLAGPGHGYHTQLGWGTSLRDHWEPEVPINGFAEENAHDRFRPAKEALRSGDYDALVLTEMVEIRDAIRYHDSAEYLARWAGLAWDANPGTRIYLYETWHHTDDGNGWLARIDRDLRKFWQGRVKYPALAATDAPIHLIPAGQVMAAFVREVEAAGGIGGITSLHDLFTRRADGTPDTIHFNDLGAYLVALTHYAVLYHRDPRGLPHALNRADGSAATAPSAEAAKAMQKVVREVVARHPETGVAA</sequence>
<protein>
    <recommendedName>
        <fullName evidence="3">SGNH/GDSL hydrolase family protein</fullName>
    </recommendedName>
</protein>
<name>A0A1J0WF79_9RHOB</name>
<dbReference type="InterPro" id="IPR006311">
    <property type="entry name" value="TAT_signal"/>
</dbReference>
<proteinExistence type="predicted"/>
<dbReference type="STRING" id="1917485.BOO69_05700"/>
<organism evidence="1 2">
    <name type="scientific">Sulfitobacter alexandrii</name>
    <dbReference type="NCBI Taxonomy" id="1917485"/>
    <lineage>
        <taxon>Bacteria</taxon>
        <taxon>Pseudomonadati</taxon>
        <taxon>Pseudomonadota</taxon>
        <taxon>Alphaproteobacteria</taxon>
        <taxon>Rhodobacterales</taxon>
        <taxon>Roseobacteraceae</taxon>
        <taxon>Sulfitobacter</taxon>
    </lineage>
</organism>
<dbReference type="GO" id="GO:0016788">
    <property type="term" value="F:hydrolase activity, acting on ester bonds"/>
    <property type="evidence" value="ECO:0007669"/>
    <property type="project" value="UniProtKB-ARBA"/>
</dbReference>
<dbReference type="AlphaFoldDB" id="A0A1J0WF79"/>
<dbReference type="KEGG" id="suam:BOO69_05700"/>
<reference evidence="1 2" key="1">
    <citation type="submission" date="2016-11" db="EMBL/GenBank/DDBJ databases">
        <title>Complete genome sequence of Sulfitobacter sp. AM1-D1, a toxic bacteria associated with marine dinoflagellate Alexandrium minutum in East China Sea.</title>
        <authorList>
            <person name="Yang Q."/>
            <person name="Zhang X."/>
            <person name="Tian X."/>
        </authorList>
    </citation>
    <scope>NUCLEOTIDE SEQUENCE [LARGE SCALE GENOMIC DNA]</scope>
    <source>
        <strain evidence="1 2">AM1-D1</strain>
    </source>
</reference>
<dbReference type="Proteomes" id="UP000181897">
    <property type="component" value="Chromosome"/>
</dbReference>
<dbReference type="PROSITE" id="PS51318">
    <property type="entry name" value="TAT"/>
    <property type="match status" value="1"/>
</dbReference>